<evidence type="ECO:0000313" key="4">
    <source>
        <dbReference type="EMBL" id="TWT57041.1"/>
    </source>
</evidence>
<accession>A0A5C5X3Z4</accession>
<evidence type="ECO:0000259" key="3">
    <source>
        <dbReference type="Pfam" id="PF07587"/>
    </source>
</evidence>
<dbReference type="InterPro" id="IPR011444">
    <property type="entry name" value="DUF1549"/>
</dbReference>
<name>A0A5C5X3Z4_9PLAN</name>
<dbReference type="Proteomes" id="UP000317243">
    <property type="component" value="Unassembled WGS sequence"/>
</dbReference>
<dbReference type="RefSeq" id="WP_146506929.1">
    <property type="nucleotide sequence ID" value="NZ_SIHI01000001.1"/>
</dbReference>
<dbReference type="OrthoDB" id="127107at2"/>
<feature type="signal peptide" evidence="1">
    <location>
        <begin position="1"/>
        <end position="22"/>
    </location>
</feature>
<dbReference type="Pfam" id="PF07587">
    <property type="entry name" value="PSD1"/>
    <property type="match status" value="1"/>
</dbReference>
<dbReference type="InterPro" id="IPR022655">
    <property type="entry name" value="DUF1553"/>
</dbReference>
<feature type="chain" id="PRO_5023030571" description="Planctomycete cytochrome C" evidence="1">
    <location>
        <begin position="23"/>
        <end position="655"/>
    </location>
</feature>
<comment type="caution">
    <text evidence="4">The sequence shown here is derived from an EMBL/GenBank/DDBJ whole genome shotgun (WGS) entry which is preliminary data.</text>
</comment>
<keyword evidence="1" id="KW-0732">Signal</keyword>
<sequence length="655" mass="74884" precursor="true">MNVYSKLLTNICSCLLCLSVLSWTNSEFTSASEPSAKADSPLEQVSLDEPEITEADRDYWAYEPVERPPVPEVENVDLCENTIDRFVVARLEAKDLKPVPLATKRQLIRRVTYDLIGLPPTRAEIEEFLRDDSPDAYENLVSRLLGQPGYGERWAQHWLDLVRFAETDGFEHDHVRPEAWRYRDWVINALNEGLPYDEFLRLQIAGDEVAPESPDALIATGFLLAGPDMPDINLQEERRHNFLNGIAANIGEVILGLRFGCAQCHHHRTDPISQQDFYRIRSFFEPLDLFTDHPLPGATEKPTKARVARNLTKKVPTSKVYMKGDFRRPGPEISPEFPRVIQTTPQTLHLEETADGRRIAFAQWLTDPDHPLTARVIVNRIWHHHFGEGLIGTTSDFGWMGDSATHPKLLDWLAVELIESDWDLKALHSLIVNSATYKRASLPNDNLTDEEKSLWKELIDQDPNNRLLGRRNRRRLESEAIRDSMLSVSGDLNRRTGGPGVRTELPKAVTSTLLKNHWKVTEDRAEHNRRTIYLFMRRNLRLPFLEVFDKPDANLSCPVRSKTTIAPQALHLLNSDFARERATAFAARLTRDVDSEDDVPSKRINLAYELCLSRKPTTQELDDCLGFLNEHPDEDIALVDLCHALMNLNEFIYID</sequence>
<evidence type="ECO:0000313" key="5">
    <source>
        <dbReference type="Proteomes" id="UP000317243"/>
    </source>
</evidence>
<dbReference type="EMBL" id="SIHI01000001">
    <property type="protein sequence ID" value="TWT57041.1"/>
    <property type="molecule type" value="Genomic_DNA"/>
</dbReference>
<dbReference type="PANTHER" id="PTHR35889">
    <property type="entry name" value="CYCLOINULO-OLIGOSACCHARIDE FRUCTANOTRANSFERASE-RELATED"/>
    <property type="match status" value="1"/>
</dbReference>
<keyword evidence="5" id="KW-1185">Reference proteome</keyword>
<reference evidence="4 5" key="1">
    <citation type="submission" date="2019-02" db="EMBL/GenBank/DDBJ databases">
        <title>Deep-cultivation of Planctomycetes and their phenomic and genomic characterization uncovers novel biology.</title>
        <authorList>
            <person name="Wiegand S."/>
            <person name="Jogler M."/>
            <person name="Boedeker C."/>
            <person name="Pinto D."/>
            <person name="Vollmers J."/>
            <person name="Rivas-Marin E."/>
            <person name="Kohn T."/>
            <person name="Peeters S.H."/>
            <person name="Heuer A."/>
            <person name="Rast P."/>
            <person name="Oberbeckmann S."/>
            <person name="Bunk B."/>
            <person name="Jeske O."/>
            <person name="Meyerdierks A."/>
            <person name="Storesund J.E."/>
            <person name="Kallscheuer N."/>
            <person name="Luecker S."/>
            <person name="Lage O.M."/>
            <person name="Pohl T."/>
            <person name="Merkel B.J."/>
            <person name="Hornburger P."/>
            <person name="Mueller R.-W."/>
            <person name="Bruemmer F."/>
            <person name="Labrenz M."/>
            <person name="Spormann A.M."/>
            <person name="Op Den Camp H."/>
            <person name="Overmann J."/>
            <person name="Amann R."/>
            <person name="Jetten M.S.M."/>
            <person name="Mascher T."/>
            <person name="Medema M.H."/>
            <person name="Devos D.P."/>
            <person name="Kaster A.-K."/>
            <person name="Ovreas L."/>
            <person name="Rohde M."/>
            <person name="Galperin M.Y."/>
            <person name="Jogler C."/>
        </authorList>
    </citation>
    <scope>NUCLEOTIDE SEQUENCE [LARGE SCALE GENOMIC DNA]</scope>
    <source>
        <strain evidence="4 5">KOR42</strain>
    </source>
</reference>
<proteinExistence type="predicted"/>
<gene>
    <name evidence="4" type="ORF">KOR42_03990</name>
</gene>
<protein>
    <recommendedName>
        <fullName evidence="6">Planctomycete cytochrome C</fullName>
    </recommendedName>
</protein>
<evidence type="ECO:0000256" key="1">
    <source>
        <dbReference type="SAM" id="SignalP"/>
    </source>
</evidence>
<evidence type="ECO:0000259" key="2">
    <source>
        <dbReference type="Pfam" id="PF07583"/>
    </source>
</evidence>
<dbReference type="Pfam" id="PF07583">
    <property type="entry name" value="PSCyt2"/>
    <property type="match status" value="1"/>
</dbReference>
<dbReference type="AlphaFoldDB" id="A0A5C5X3Z4"/>
<dbReference type="PANTHER" id="PTHR35889:SF3">
    <property type="entry name" value="F-BOX DOMAIN-CONTAINING PROTEIN"/>
    <property type="match status" value="1"/>
</dbReference>
<organism evidence="4 5">
    <name type="scientific">Thalassoglobus neptunius</name>
    <dbReference type="NCBI Taxonomy" id="1938619"/>
    <lineage>
        <taxon>Bacteria</taxon>
        <taxon>Pseudomonadati</taxon>
        <taxon>Planctomycetota</taxon>
        <taxon>Planctomycetia</taxon>
        <taxon>Planctomycetales</taxon>
        <taxon>Planctomycetaceae</taxon>
        <taxon>Thalassoglobus</taxon>
    </lineage>
</organism>
<feature type="domain" description="DUF1549" evidence="2">
    <location>
        <begin position="83"/>
        <end position="287"/>
    </location>
</feature>
<feature type="domain" description="DUF1553" evidence="3">
    <location>
        <begin position="357"/>
        <end position="627"/>
    </location>
</feature>
<evidence type="ECO:0008006" key="6">
    <source>
        <dbReference type="Google" id="ProtNLM"/>
    </source>
</evidence>